<dbReference type="Gene3D" id="3.30.700.10">
    <property type="entry name" value="Glycoprotein, Type 4 Pilin"/>
    <property type="match status" value="1"/>
</dbReference>
<dbReference type="InterPro" id="IPR012902">
    <property type="entry name" value="N_methyl_site"/>
</dbReference>
<dbReference type="Proteomes" id="UP000319852">
    <property type="component" value="Chromosome"/>
</dbReference>
<evidence type="ECO:0000313" key="3">
    <source>
        <dbReference type="EMBL" id="QDT00371.1"/>
    </source>
</evidence>
<dbReference type="KEGG" id="amob:HG15A2_37070"/>
<dbReference type="EMBL" id="CP036263">
    <property type="protein sequence ID" value="QDT00371.1"/>
    <property type="molecule type" value="Genomic_DNA"/>
</dbReference>
<dbReference type="OrthoDB" id="255848at2"/>
<sequence length="356" mass="38313">MNTVISFSLDSRSNPHRKAKAAFTLVELLVVIAIIGVLVGLLLPAVQAAREAARRMQCTNNLRQLALSVLNYESALGEFPKAFTSVFDDSEGGQIPENPGYAYLWIEAKSAGANGKGTSWLLGMLPYMEQGSIRDQWDFTKSLVSAENRPLAEKDLPSFYCPSRRSDIGEFSPNMFQQWSAGGTDYGGCISSSNSFFNGDGNPGGPNASCTHDVVSMFTRGGGRESGRTAQDRFTDYLGIITYGVDVKVATVTDGLSNTIMVGELQRLNNLEDCAKWSFDGWAVGGVSNLFDTDNFPTGGTPGGLNNDFFESPGSLHPGGCNFGMGDGSVRYISEDTDTDVFKFLGGYADGQFTDL</sequence>
<dbReference type="Pfam" id="PF07963">
    <property type="entry name" value="N_methyl"/>
    <property type="match status" value="1"/>
</dbReference>
<evidence type="ECO:0000259" key="2">
    <source>
        <dbReference type="Pfam" id="PF07596"/>
    </source>
</evidence>
<dbReference type="SUPFAM" id="SSF54523">
    <property type="entry name" value="Pili subunits"/>
    <property type="match status" value="1"/>
</dbReference>
<proteinExistence type="predicted"/>
<dbReference type="Pfam" id="PF07596">
    <property type="entry name" value="SBP_bac_10"/>
    <property type="match status" value="1"/>
</dbReference>
<feature type="transmembrane region" description="Helical" evidence="1">
    <location>
        <begin position="21"/>
        <end position="46"/>
    </location>
</feature>
<dbReference type="RefSeq" id="WP_145061830.1">
    <property type="nucleotide sequence ID" value="NZ_CP036263.1"/>
</dbReference>
<dbReference type="NCBIfam" id="TIGR04294">
    <property type="entry name" value="pre_pil_HX9DG"/>
    <property type="match status" value="1"/>
</dbReference>
<dbReference type="PANTHER" id="PTHR30093">
    <property type="entry name" value="GENERAL SECRETION PATHWAY PROTEIN G"/>
    <property type="match status" value="1"/>
</dbReference>
<feature type="domain" description="DUF1559" evidence="2">
    <location>
        <begin position="47"/>
        <end position="339"/>
    </location>
</feature>
<evidence type="ECO:0000256" key="1">
    <source>
        <dbReference type="SAM" id="Phobius"/>
    </source>
</evidence>
<keyword evidence="4" id="KW-1185">Reference proteome</keyword>
<gene>
    <name evidence="3" type="ORF">HG15A2_37070</name>
</gene>
<reference evidence="3 4" key="1">
    <citation type="submission" date="2019-02" db="EMBL/GenBank/DDBJ databases">
        <title>Deep-cultivation of Planctomycetes and their phenomic and genomic characterization uncovers novel biology.</title>
        <authorList>
            <person name="Wiegand S."/>
            <person name="Jogler M."/>
            <person name="Boedeker C."/>
            <person name="Pinto D."/>
            <person name="Vollmers J."/>
            <person name="Rivas-Marin E."/>
            <person name="Kohn T."/>
            <person name="Peeters S.H."/>
            <person name="Heuer A."/>
            <person name="Rast P."/>
            <person name="Oberbeckmann S."/>
            <person name="Bunk B."/>
            <person name="Jeske O."/>
            <person name="Meyerdierks A."/>
            <person name="Storesund J.E."/>
            <person name="Kallscheuer N."/>
            <person name="Luecker S."/>
            <person name="Lage O.M."/>
            <person name="Pohl T."/>
            <person name="Merkel B.J."/>
            <person name="Hornburger P."/>
            <person name="Mueller R.-W."/>
            <person name="Bruemmer F."/>
            <person name="Labrenz M."/>
            <person name="Spormann A.M."/>
            <person name="Op den Camp H."/>
            <person name="Overmann J."/>
            <person name="Amann R."/>
            <person name="Jetten M.S.M."/>
            <person name="Mascher T."/>
            <person name="Medema M.H."/>
            <person name="Devos D.P."/>
            <person name="Kaster A.-K."/>
            <person name="Ovreas L."/>
            <person name="Rohde M."/>
            <person name="Galperin M.Y."/>
            <person name="Jogler C."/>
        </authorList>
    </citation>
    <scope>NUCLEOTIDE SEQUENCE [LARGE SCALE GENOMIC DNA]</scope>
    <source>
        <strain evidence="3 4">HG15A2</strain>
    </source>
</reference>
<protein>
    <recommendedName>
        <fullName evidence="2">DUF1559 domain-containing protein</fullName>
    </recommendedName>
</protein>
<dbReference type="PANTHER" id="PTHR30093:SF2">
    <property type="entry name" value="TYPE II SECRETION SYSTEM PROTEIN H"/>
    <property type="match status" value="1"/>
</dbReference>
<accession>A0A517MZR3</accession>
<dbReference type="InterPro" id="IPR011453">
    <property type="entry name" value="DUF1559"/>
</dbReference>
<keyword evidence="1" id="KW-0472">Membrane</keyword>
<keyword evidence="1" id="KW-0812">Transmembrane</keyword>
<dbReference type="NCBIfam" id="TIGR02532">
    <property type="entry name" value="IV_pilin_GFxxxE"/>
    <property type="match status" value="1"/>
</dbReference>
<organism evidence="3 4">
    <name type="scientific">Adhaeretor mobilis</name>
    <dbReference type="NCBI Taxonomy" id="1930276"/>
    <lineage>
        <taxon>Bacteria</taxon>
        <taxon>Pseudomonadati</taxon>
        <taxon>Planctomycetota</taxon>
        <taxon>Planctomycetia</taxon>
        <taxon>Pirellulales</taxon>
        <taxon>Lacipirellulaceae</taxon>
        <taxon>Adhaeretor</taxon>
    </lineage>
</organism>
<dbReference type="AlphaFoldDB" id="A0A517MZR3"/>
<evidence type="ECO:0000313" key="4">
    <source>
        <dbReference type="Proteomes" id="UP000319852"/>
    </source>
</evidence>
<dbReference type="InterPro" id="IPR045584">
    <property type="entry name" value="Pilin-like"/>
</dbReference>
<name>A0A517MZR3_9BACT</name>
<keyword evidence="1" id="KW-1133">Transmembrane helix</keyword>
<dbReference type="InterPro" id="IPR027558">
    <property type="entry name" value="Pre_pil_HX9DG_C"/>
</dbReference>